<dbReference type="STRING" id="1903181.BTN85_1680"/>
<dbReference type="InParanoid" id="A0A1Q6DXT8"/>
<dbReference type="GO" id="GO:0016757">
    <property type="term" value="F:glycosyltransferase activity"/>
    <property type="evidence" value="ECO:0007669"/>
    <property type="project" value="UniProtKB-KW"/>
</dbReference>
<dbReference type="SUPFAM" id="SSF53271">
    <property type="entry name" value="PRTase-like"/>
    <property type="match status" value="1"/>
</dbReference>
<reference evidence="4" key="1">
    <citation type="submission" date="2016-12" db="EMBL/GenBank/DDBJ databases">
        <title>Discovery of methanogenic haloarchaea.</title>
        <authorList>
            <person name="Sorokin D.Y."/>
            <person name="Makarova K.S."/>
            <person name="Abbas B."/>
            <person name="Ferrer M."/>
            <person name="Golyshin P.N."/>
        </authorList>
    </citation>
    <scope>NUCLEOTIDE SEQUENCE [LARGE SCALE GENOMIC DNA]</scope>
    <source>
        <strain evidence="4">HMET1</strain>
    </source>
</reference>
<dbReference type="Pfam" id="PF00156">
    <property type="entry name" value="Pribosyltran"/>
    <property type="match status" value="1"/>
</dbReference>
<proteinExistence type="predicted"/>
<organism evidence="4 5">
    <name type="scientific">Methanohalarchaeum thermophilum</name>
    <dbReference type="NCBI Taxonomy" id="1903181"/>
    <lineage>
        <taxon>Archaea</taxon>
        <taxon>Methanobacteriati</taxon>
        <taxon>Methanobacteriota</taxon>
        <taxon>Methanonatronarchaeia</taxon>
        <taxon>Methanonatronarchaeales</taxon>
        <taxon>Methanonatronarchaeaceae</taxon>
        <taxon>Candidatus Methanohalarchaeum</taxon>
    </lineage>
</organism>
<dbReference type="Proteomes" id="UP000185744">
    <property type="component" value="Unassembled WGS sequence"/>
</dbReference>
<evidence type="ECO:0000259" key="3">
    <source>
        <dbReference type="Pfam" id="PF00156"/>
    </source>
</evidence>
<name>A0A1Q6DXT8_METT1</name>
<keyword evidence="2" id="KW-0808">Transferase</keyword>
<dbReference type="Gene3D" id="3.40.50.2020">
    <property type="match status" value="1"/>
</dbReference>
<gene>
    <name evidence="4" type="ORF">BTN85_1680</name>
</gene>
<evidence type="ECO:0000313" key="4">
    <source>
        <dbReference type="EMBL" id="OKY79173.1"/>
    </source>
</evidence>
<evidence type="ECO:0000256" key="1">
    <source>
        <dbReference type="ARBA" id="ARBA00022676"/>
    </source>
</evidence>
<dbReference type="AlphaFoldDB" id="A0A1Q6DXT8"/>
<feature type="domain" description="Phosphoribosyltransferase" evidence="3">
    <location>
        <begin position="14"/>
        <end position="151"/>
    </location>
</feature>
<dbReference type="PANTHER" id="PTHR43363:SF2">
    <property type="entry name" value="PHOSPHORIBOSYLTRANSFERASE"/>
    <property type="match status" value="1"/>
</dbReference>
<comment type="caution">
    <text evidence="4">The sequence shown here is derived from an EMBL/GenBank/DDBJ whole genome shotgun (WGS) entry which is preliminary data.</text>
</comment>
<keyword evidence="1 4" id="KW-0328">Glycosyltransferase</keyword>
<evidence type="ECO:0000256" key="2">
    <source>
        <dbReference type="ARBA" id="ARBA00022679"/>
    </source>
</evidence>
<dbReference type="InterPro" id="IPR029057">
    <property type="entry name" value="PRTase-like"/>
</dbReference>
<dbReference type="CDD" id="cd06223">
    <property type="entry name" value="PRTases_typeI"/>
    <property type="match status" value="1"/>
</dbReference>
<dbReference type="InterPro" id="IPR000836">
    <property type="entry name" value="PRTase_dom"/>
</dbReference>
<sequence>MSLPEEFKCVVTTWDYIYDLCRDVSREVKDSGFEPEVIVALARGGWFAGRVLCDFLGLDDLESLKIEHYVGTAATKEGAEVKYPVADKAVKNKDVLLVDDITDTGQSLIEATNYLNEQNPSDYRTATLQYLQSSKADPDYIGEELDEWAWIIYPWNFIEDMIDLIQQLMDKEDVERISKKEIRKGLKKYNQIDPLWFEIAQPDRLEEVLEEMEFRGILEKDGNEWVMC</sequence>
<keyword evidence="5" id="KW-1185">Reference proteome</keyword>
<protein>
    <submittedName>
        <fullName evidence="4">Hypoxanthine phosphoribosyltransferase</fullName>
    </submittedName>
</protein>
<dbReference type="PANTHER" id="PTHR43363">
    <property type="entry name" value="HYPOXANTHINE PHOSPHORIBOSYLTRANSFERASE"/>
    <property type="match status" value="1"/>
</dbReference>
<accession>A0A1Q6DXT8</accession>
<dbReference type="EMBL" id="MSDW01000001">
    <property type="protein sequence ID" value="OKY79173.1"/>
    <property type="molecule type" value="Genomic_DNA"/>
</dbReference>
<evidence type="ECO:0000313" key="5">
    <source>
        <dbReference type="Proteomes" id="UP000185744"/>
    </source>
</evidence>